<keyword evidence="6" id="KW-1185">Reference proteome</keyword>
<dbReference type="GO" id="GO:0003847">
    <property type="term" value="F:1-alkyl-2-acetylglycerophosphocholine esterase activity"/>
    <property type="evidence" value="ECO:0007669"/>
    <property type="project" value="TreeGrafter"/>
</dbReference>
<dbReference type="PIRSF" id="PIRSF031982">
    <property type="entry name" value="UCP031982_abhydr"/>
    <property type="match status" value="1"/>
</dbReference>
<dbReference type="PANTHER" id="PTHR10272:SF0">
    <property type="entry name" value="PLATELET-ACTIVATING FACTOR ACETYLHYDROLASE"/>
    <property type="match status" value="1"/>
</dbReference>
<keyword evidence="4" id="KW-0732">Signal</keyword>
<dbReference type="InterPro" id="IPR029058">
    <property type="entry name" value="AB_hydrolase_fold"/>
</dbReference>
<protein>
    <submittedName>
        <fullName evidence="5">Dienelactone hydrolase</fullName>
    </submittedName>
</protein>
<gene>
    <name evidence="5" type="ORF">CHR90_06760</name>
</gene>
<sequence>MKVSTGIIAALIALALPQTVEAAGVRRIAAPSQARGSNIDVTIWYPASAGGTPVVLGETKFFIGTAARLDAPITEGQFPLILLSHGAGLAGTPQALSWIAAPLADQGFIVAAPTHPGNGGADRSAAETMRLWLRPGDISATLTAMERDAFFKPHLVPGKTGLLGLSMGGGTALAIAGGRIDPKRLAGYCDTDARNPSLCGWIRQSGVDLHALDMRLAGRDYTDKRIRVAIAIDPAPVDVFAPESFSEITTPMALVNLGRTEDIPVTARAADVARAIAAARYSTITAASHFSMFAECKPGAAESAEAEDIGDLICADSPGGFRPDIHTQLTAMVVAAFTRELKTGP</sequence>
<dbReference type="Pfam" id="PF03403">
    <property type="entry name" value="PAF-AH_p_II"/>
    <property type="match status" value="1"/>
</dbReference>
<feature type="chain" id="PRO_5012491079" evidence="4">
    <location>
        <begin position="23"/>
        <end position="345"/>
    </location>
</feature>
<dbReference type="Proteomes" id="UP000216361">
    <property type="component" value="Unassembled WGS sequence"/>
</dbReference>
<evidence type="ECO:0000256" key="4">
    <source>
        <dbReference type="SAM" id="SignalP"/>
    </source>
</evidence>
<dbReference type="Gene3D" id="3.40.50.1820">
    <property type="entry name" value="alpha/beta hydrolase"/>
    <property type="match status" value="1"/>
</dbReference>
<feature type="signal peptide" evidence="4">
    <location>
        <begin position="1"/>
        <end position="22"/>
    </location>
</feature>
<dbReference type="SUPFAM" id="SSF53474">
    <property type="entry name" value="alpha/beta-Hydrolases"/>
    <property type="match status" value="1"/>
</dbReference>
<dbReference type="OrthoDB" id="9814760at2"/>
<keyword evidence="2" id="KW-0442">Lipid degradation</keyword>
<organism evidence="5 6">
    <name type="scientific">Elstera cyanobacteriorum</name>
    <dbReference type="NCBI Taxonomy" id="2022747"/>
    <lineage>
        <taxon>Bacteria</taxon>
        <taxon>Pseudomonadati</taxon>
        <taxon>Pseudomonadota</taxon>
        <taxon>Alphaproteobacteria</taxon>
        <taxon>Rhodospirillales</taxon>
        <taxon>Rhodospirillaceae</taxon>
        <taxon>Elstera</taxon>
    </lineage>
</organism>
<name>A0A255XS50_9PROT</name>
<dbReference type="RefSeq" id="WP_094408235.1">
    <property type="nucleotide sequence ID" value="NZ_BMJZ01000006.1"/>
</dbReference>
<evidence type="ECO:0000256" key="3">
    <source>
        <dbReference type="ARBA" id="ARBA00023098"/>
    </source>
</evidence>
<evidence type="ECO:0000313" key="6">
    <source>
        <dbReference type="Proteomes" id="UP000216361"/>
    </source>
</evidence>
<keyword evidence="1 5" id="KW-0378">Hydrolase</keyword>
<evidence type="ECO:0000256" key="1">
    <source>
        <dbReference type="ARBA" id="ARBA00022801"/>
    </source>
</evidence>
<evidence type="ECO:0000313" key="5">
    <source>
        <dbReference type="EMBL" id="OYQ19816.1"/>
    </source>
</evidence>
<dbReference type="AlphaFoldDB" id="A0A255XS50"/>
<comment type="caution">
    <text evidence="5">The sequence shown here is derived from an EMBL/GenBank/DDBJ whole genome shotgun (WGS) entry which is preliminary data.</text>
</comment>
<keyword evidence="3" id="KW-0443">Lipid metabolism</keyword>
<evidence type="ECO:0000256" key="2">
    <source>
        <dbReference type="ARBA" id="ARBA00022963"/>
    </source>
</evidence>
<accession>A0A255XS50</accession>
<dbReference type="EMBL" id="NOXS01000030">
    <property type="protein sequence ID" value="OYQ19816.1"/>
    <property type="molecule type" value="Genomic_DNA"/>
</dbReference>
<dbReference type="InterPro" id="IPR016986">
    <property type="entry name" value="UCP031982_abhydr"/>
</dbReference>
<proteinExistence type="predicted"/>
<reference evidence="5 6" key="1">
    <citation type="submission" date="2017-07" db="EMBL/GenBank/DDBJ databases">
        <title>Elstera cyanobacteriorum sp. nov., a novel bacterium isolated from cyanobacterial aggregates in a eutrophic lake.</title>
        <authorList>
            <person name="Cai H."/>
        </authorList>
    </citation>
    <scope>NUCLEOTIDE SEQUENCE [LARGE SCALE GENOMIC DNA]</scope>
    <source>
        <strain evidence="5 6">TH019</strain>
    </source>
</reference>
<dbReference type="GO" id="GO:0016042">
    <property type="term" value="P:lipid catabolic process"/>
    <property type="evidence" value="ECO:0007669"/>
    <property type="project" value="UniProtKB-KW"/>
</dbReference>
<dbReference type="PANTHER" id="PTHR10272">
    <property type="entry name" value="PLATELET-ACTIVATING FACTOR ACETYLHYDROLASE"/>
    <property type="match status" value="1"/>
</dbReference>